<protein>
    <submittedName>
        <fullName evidence="3">Uncharacterized protein</fullName>
    </submittedName>
</protein>
<dbReference type="EMBL" id="CAJOBC010001356">
    <property type="protein sequence ID" value="CAF3673610.1"/>
    <property type="molecule type" value="Genomic_DNA"/>
</dbReference>
<reference evidence="3" key="1">
    <citation type="submission" date="2021-02" db="EMBL/GenBank/DDBJ databases">
        <authorList>
            <person name="Nowell W R."/>
        </authorList>
    </citation>
    <scope>NUCLEOTIDE SEQUENCE</scope>
</reference>
<evidence type="ECO:0000313" key="4">
    <source>
        <dbReference type="EMBL" id="CAF3636788.1"/>
    </source>
</evidence>
<dbReference type="EMBL" id="CAJOBA010002250">
    <property type="protein sequence ID" value="CAF3636788.1"/>
    <property type="molecule type" value="Genomic_DNA"/>
</dbReference>
<dbReference type="EMBL" id="CAJNOQ010001356">
    <property type="protein sequence ID" value="CAF0888884.1"/>
    <property type="molecule type" value="Genomic_DNA"/>
</dbReference>
<keyword evidence="1" id="KW-0732">Signal</keyword>
<name>A0A813YRZ7_9BILA</name>
<dbReference type="Proteomes" id="UP000663829">
    <property type="component" value="Unassembled WGS sequence"/>
</dbReference>
<dbReference type="Proteomes" id="UP000682733">
    <property type="component" value="Unassembled WGS sequence"/>
</dbReference>
<evidence type="ECO:0000256" key="1">
    <source>
        <dbReference type="SAM" id="SignalP"/>
    </source>
</evidence>
<comment type="caution">
    <text evidence="3">The sequence shown here is derived from an EMBL/GenBank/DDBJ whole genome shotgun (WGS) entry which is preliminary data.</text>
</comment>
<evidence type="ECO:0000313" key="5">
    <source>
        <dbReference type="EMBL" id="CAF3673610.1"/>
    </source>
</evidence>
<keyword evidence="6" id="KW-1185">Reference proteome</keyword>
<evidence type="ECO:0000313" key="6">
    <source>
        <dbReference type="Proteomes" id="UP000663829"/>
    </source>
</evidence>
<gene>
    <name evidence="3" type="ORF">GPM918_LOCUS8013</name>
    <name evidence="2" type="ORF">OVA965_LOCUS7172</name>
    <name evidence="5" type="ORF">SRO942_LOCUS8013</name>
    <name evidence="4" type="ORF">TMI583_LOCUS7168</name>
</gene>
<feature type="signal peptide" evidence="1">
    <location>
        <begin position="1"/>
        <end position="21"/>
    </location>
</feature>
<organism evidence="3 6">
    <name type="scientific">Didymodactylos carnosus</name>
    <dbReference type="NCBI Taxonomy" id="1234261"/>
    <lineage>
        <taxon>Eukaryota</taxon>
        <taxon>Metazoa</taxon>
        <taxon>Spiralia</taxon>
        <taxon>Gnathifera</taxon>
        <taxon>Rotifera</taxon>
        <taxon>Eurotatoria</taxon>
        <taxon>Bdelloidea</taxon>
        <taxon>Philodinida</taxon>
        <taxon>Philodinidae</taxon>
        <taxon>Didymodactylos</taxon>
    </lineage>
</organism>
<dbReference type="Proteomes" id="UP000677228">
    <property type="component" value="Unassembled WGS sequence"/>
</dbReference>
<feature type="chain" id="PRO_5036409693" evidence="1">
    <location>
        <begin position="22"/>
        <end position="133"/>
    </location>
</feature>
<evidence type="ECO:0000313" key="2">
    <source>
        <dbReference type="EMBL" id="CAF0851579.1"/>
    </source>
</evidence>
<proteinExistence type="predicted"/>
<sequence>MFPVVLHWLVDGSYISQVAVADDPVLPPVTRTVPEFNRVPQTTVKFEEHLNNRQIYYIKTLQDVMIRPLSAKVIQATTTVPQVTTAIFTPLSRVMDKQHVVVPHALLFVNHNITPVSLLNTTKSAKTIVKARI</sequence>
<dbReference type="EMBL" id="CAJNOK010002250">
    <property type="protein sequence ID" value="CAF0851579.1"/>
    <property type="molecule type" value="Genomic_DNA"/>
</dbReference>
<dbReference type="Proteomes" id="UP000681722">
    <property type="component" value="Unassembled WGS sequence"/>
</dbReference>
<accession>A0A813YRZ7</accession>
<evidence type="ECO:0000313" key="3">
    <source>
        <dbReference type="EMBL" id="CAF0888884.1"/>
    </source>
</evidence>
<dbReference type="AlphaFoldDB" id="A0A813YRZ7"/>